<dbReference type="InterPro" id="IPR036770">
    <property type="entry name" value="Ankyrin_rpt-contain_sf"/>
</dbReference>
<dbReference type="Proteomes" id="UP000191522">
    <property type="component" value="Unassembled WGS sequence"/>
</dbReference>
<dbReference type="SMART" id="SM00248">
    <property type="entry name" value="ANK"/>
    <property type="match status" value="3"/>
</dbReference>
<dbReference type="Gene3D" id="1.25.40.20">
    <property type="entry name" value="Ankyrin repeat-containing domain"/>
    <property type="match status" value="1"/>
</dbReference>
<sequence length="424" mass="46013">MKGEETLRPDFQRAHEQQSQILPVMQAPNPNEQHIGEAIHAVQVKSTRDTRSPEVLQTQRMEQARAQQMVNMIARQQQISQVADPQNTNTNGTTMPQEMNHMSGLVRSSYDGIPITRPTDIGFVGSKPQWMIAYETACSQGTFDTVQSVISPENISPALLHHGLTLALRAGNVAVAWSLLVSGARLIRQTPLHILDAPPSLQIQLFEVITQHGWTPDTPGDYGAVLLPKVVSNLPLLRWFLAHGANPNLGAQRFGDRDSDSDPSSCAALEAAAAHGSVEAVQMLLDAGAEIKNGTPLHYAAGACPPGASTREVASREFDMGRIPVMALLVRYGADVNQRGDSVLVKHHPIMYAVMAKAVERVRWLLEFGADPEARGDWGSAAEYVAVMGSEEMKKVVEEGVRVRRSVPGLAGEALAIRMRPSAG</sequence>
<comment type="caution">
    <text evidence="4">The sequence shown here is derived from an EMBL/GenBank/DDBJ whole genome shotgun (WGS) entry which is preliminary data.</text>
</comment>
<evidence type="ECO:0000313" key="5">
    <source>
        <dbReference type="Proteomes" id="UP000191522"/>
    </source>
</evidence>
<dbReference type="OrthoDB" id="194358at2759"/>
<organism evidence="4 5">
    <name type="scientific">Penicillium decumbens</name>
    <dbReference type="NCBI Taxonomy" id="69771"/>
    <lineage>
        <taxon>Eukaryota</taxon>
        <taxon>Fungi</taxon>
        <taxon>Dikarya</taxon>
        <taxon>Ascomycota</taxon>
        <taxon>Pezizomycotina</taxon>
        <taxon>Eurotiomycetes</taxon>
        <taxon>Eurotiomycetidae</taxon>
        <taxon>Eurotiales</taxon>
        <taxon>Aspergillaceae</taxon>
        <taxon>Penicillium</taxon>
    </lineage>
</organism>
<keyword evidence="1" id="KW-0677">Repeat</keyword>
<reference evidence="5" key="1">
    <citation type="journal article" date="2017" name="Nat. Microbiol.">
        <title>Global analysis of biosynthetic gene clusters reveals vast potential of secondary metabolite production in Penicillium species.</title>
        <authorList>
            <person name="Nielsen J.C."/>
            <person name="Grijseels S."/>
            <person name="Prigent S."/>
            <person name="Ji B."/>
            <person name="Dainat J."/>
            <person name="Nielsen K.F."/>
            <person name="Frisvad J.C."/>
            <person name="Workman M."/>
            <person name="Nielsen J."/>
        </authorList>
    </citation>
    <scope>NUCLEOTIDE SEQUENCE [LARGE SCALE GENOMIC DNA]</scope>
    <source>
        <strain evidence="5">IBT 11843</strain>
    </source>
</reference>
<name>A0A1V6PMJ0_PENDC</name>
<accession>A0A1V6PMJ0</accession>
<evidence type="ECO:0000256" key="3">
    <source>
        <dbReference type="PROSITE-ProRule" id="PRU00023"/>
    </source>
</evidence>
<dbReference type="SUPFAM" id="SSF48403">
    <property type="entry name" value="Ankyrin repeat"/>
    <property type="match status" value="1"/>
</dbReference>
<dbReference type="STRING" id="69771.A0A1V6PMJ0"/>
<dbReference type="GO" id="GO:0005737">
    <property type="term" value="C:cytoplasm"/>
    <property type="evidence" value="ECO:0007669"/>
    <property type="project" value="TreeGrafter"/>
</dbReference>
<protein>
    <submittedName>
        <fullName evidence="4">Uncharacterized protein</fullName>
    </submittedName>
</protein>
<feature type="repeat" description="ANK" evidence="3">
    <location>
        <begin position="264"/>
        <end position="296"/>
    </location>
</feature>
<evidence type="ECO:0000256" key="1">
    <source>
        <dbReference type="ARBA" id="ARBA00022737"/>
    </source>
</evidence>
<dbReference type="AlphaFoldDB" id="A0A1V6PMJ0"/>
<dbReference type="InterPro" id="IPR002110">
    <property type="entry name" value="Ankyrin_rpt"/>
</dbReference>
<dbReference type="PANTHER" id="PTHR24198">
    <property type="entry name" value="ANKYRIN REPEAT AND PROTEIN KINASE DOMAIN-CONTAINING PROTEIN"/>
    <property type="match status" value="1"/>
</dbReference>
<evidence type="ECO:0000313" key="4">
    <source>
        <dbReference type="EMBL" id="OQD78194.1"/>
    </source>
</evidence>
<dbReference type="EMBL" id="MDYL01000001">
    <property type="protein sequence ID" value="OQD78194.1"/>
    <property type="molecule type" value="Genomic_DNA"/>
</dbReference>
<proteinExistence type="predicted"/>
<keyword evidence="5" id="KW-1185">Reference proteome</keyword>
<dbReference type="PROSITE" id="PS50088">
    <property type="entry name" value="ANK_REPEAT"/>
    <property type="match status" value="1"/>
</dbReference>
<keyword evidence="2 3" id="KW-0040">ANK repeat</keyword>
<dbReference type="PANTHER" id="PTHR24198:SF165">
    <property type="entry name" value="ANKYRIN REPEAT-CONTAINING PROTEIN-RELATED"/>
    <property type="match status" value="1"/>
</dbReference>
<dbReference type="Pfam" id="PF00023">
    <property type="entry name" value="Ank"/>
    <property type="match status" value="1"/>
</dbReference>
<evidence type="ECO:0000256" key="2">
    <source>
        <dbReference type="ARBA" id="ARBA00023043"/>
    </source>
</evidence>
<dbReference type="OMA" id="HMVAQYA"/>
<gene>
    <name evidence="4" type="ORF">PENDEC_c001G05267</name>
</gene>